<gene>
    <name evidence="12" type="ORF">B5M45_13710</name>
</gene>
<keyword evidence="7" id="KW-0560">Oxidoreductase</keyword>
<sequence length="313" mass="35588">MNRTRVASMAQGGLNWDSLPLKLFAGGNAKFWNPADIDFSRDRQDWERLTADERHYATRLCAEFIAGEESVTQDIQPFMAAMRAEGRLGDEMYLTQFAFEEAKHVQVFRMWLDAVGVTDDLHPFIDDVPSYRAIFYDELPECLSALTVDPSPAAQVRASVTYNHMVEGMLALTGYYLWHKICVERGILPGMQELIRRIGDDERRHMAWGTFTCRRHVAADDANWGVFEARMNELMPLGLRLIEEGFALYDPMPFGLSTDDSMQYASDKGMRRFGTISSARGRPLEEIDLDYSPLQLEDTFAEEDDRVLAGVSA</sequence>
<dbReference type="InterPro" id="IPR009078">
    <property type="entry name" value="Ferritin-like_SF"/>
</dbReference>
<comment type="subunit">
    <text evidence="4">Homodimer.</text>
</comment>
<evidence type="ECO:0000256" key="2">
    <source>
        <dbReference type="ARBA" id="ARBA00001962"/>
    </source>
</evidence>
<keyword evidence="8" id="KW-0408">Iron</keyword>
<reference evidence="12 13" key="1">
    <citation type="submission" date="2017-03" db="EMBL/GenBank/DDBJ databases">
        <title>Genomic insights into Mycobacterium simiae human colonization.</title>
        <authorList>
            <person name="Steffani J.L."/>
            <person name="Brunck M.E."/>
            <person name="Cruz E."/>
            <person name="Montiel R."/>
            <person name="Barona F."/>
        </authorList>
    </citation>
    <scope>NUCLEOTIDE SEQUENCE [LARGE SCALE GENOMIC DNA]</scope>
    <source>
        <strain evidence="12 13">MsiGto</strain>
    </source>
</reference>
<dbReference type="NCBIfam" id="NF006200">
    <property type="entry name" value="PRK08326.1-3"/>
    <property type="match status" value="1"/>
</dbReference>
<dbReference type="EMBL" id="MZZM01000018">
    <property type="protein sequence ID" value="ORJ59966.1"/>
    <property type="molecule type" value="Genomic_DNA"/>
</dbReference>
<dbReference type="AlphaFoldDB" id="A0A1X0Y482"/>
<dbReference type="InterPro" id="IPR033908">
    <property type="entry name" value="R2LOX"/>
</dbReference>
<comment type="caution">
    <text evidence="12">The sequence shown here is derived from an EMBL/GenBank/DDBJ whole genome shotgun (WGS) entry which is preliminary data.</text>
</comment>
<dbReference type="NCBIfam" id="NF006199">
    <property type="entry name" value="PRK08326.1-2"/>
    <property type="match status" value="1"/>
</dbReference>
<name>A0A1X0Y482_MYCSI</name>
<evidence type="ECO:0000256" key="11">
    <source>
        <dbReference type="ARBA" id="ARBA00032636"/>
    </source>
</evidence>
<dbReference type="CDD" id="cd07911">
    <property type="entry name" value="RNRR2_Rv0233_like"/>
    <property type="match status" value="1"/>
</dbReference>
<proteinExistence type="inferred from homology"/>
<keyword evidence="9" id="KW-0464">Manganese</keyword>
<evidence type="ECO:0000256" key="9">
    <source>
        <dbReference type="ARBA" id="ARBA00023211"/>
    </source>
</evidence>
<dbReference type="GO" id="GO:0009263">
    <property type="term" value="P:deoxyribonucleotide biosynthetic process"/>
    <property type="evidence" value="ECO:0007669"/>
    <property type="project" value="InterPro"/>
</dbReference>
<organism evidence="12 13">
    <name type="scientific">Mycobacterium simiae</name>
    <name type="common">Mycobacterium habana</name>
    <dbReference type="NCBI Taxonomy" id="1784"/>
    <lineage>
        <taxon>Bacteria</taxon>
        <taxon>Bacillati</taxon>
        <taxon>Actinomycetota</taxon>
        <taxon>Actinomycetes</taxon>
        <taxon>Mycobacteriales</taxon>
        <taxon>Mycobacteriaceae</taxon>
        <taxon>Mycobacterium</taxon>
        <taxon>Mycobacterium simiae complex</taxon>
    </lineage>
</organism>
<dbReference type="Pfam" id="PF00268">
    <property type="entry name" value="Ribonuc_red_sm"/>
    <property type="match status" value="1"/>
</dbReference>
<dbReference type="GO" id="GO:0046872">
    <property type="term" value="F:metal ion binding"/>
    <property type="evidence" value="ECO:0007669"/>
    <property type="project" value="UniProtKB-KW"/>
</dbReference>
<evidence type="ECO:0000313" key="13">
    <source>
        <dbReference type="Proteomes" id="UP000193040"/>
    </source>
</evidence>
<dbReference type="SUPFAM" id="SSF47240">
    <property type="entry name" value="Ferritin-like"/>
    <property type="match status" value="1"/>
</dbReference>
<keyword evidence="13" id="KW-1185">Reference proteome</keyword>
<dbReference type="Gene3D" id="1.10.620.20">
    <property type="entry name" value="Ribonucleotide Reductase, subunit A"/>
    <property type="match status" value="1"/>
</dbReference>
<evidence type="ECO:0000256" key="10">
    <source>
        <dbReference type="ARBA" id="ARBA00031672"/>
    </source>
</evidence>
<accession>A0A1X0Y482</accession>
<dbReference type="NCBIfam" id="NF006201">
    <property type="entry name" value="PRK08326.1-4"/>
    <property type="match status" value="1"/>
</dbReference>
<keyword evidence="6" id="KW-0479">Metal-binding</keyword>
<evidence type="ECO:0000256" key="1">
    <source>
        <dbReference type="ARBA" id="ARBA00001936"/>
    </source>
</evidence>
<dbReference type="GO" id="GO:0016491">
    <property type="term" value="F:oxidoreductase activity"/>
    <property type="evidence" value="ECO:0007669"/>
    <property type="project" value="UniProtKB-KW"/>
</dbReference>
<dbReference type="STRING" id="1784.VC42_16635"/>
<comment type="cofactor">
    <cofactor evidence="2">
        <name>Fe cation</name>
        <dbReference type="ChEBI" id="CHEBI:24875"/>
    </cofactor>
</comment>
<evidence type="ECO:0000256" key="8">
    <source>
        <dbReference type="ARBA" id="ARBA00023004"/>
    </source>
</evidence>
<evidence type="ECO:0000256" key="3">
    <source>
        <dbReference type="ARBA" id="ARBA00007873"/>
    </source>
</evidence>
<evidence type="ECO:0000256" key="5">
    <source>
        <dbReference type="ARBA" id="ARBA00013559"/>
    </source>
</evidence>
<comment type="cofactor">
    <cofactor evidence="1">
        <name>Mn(2+)</name>
        <dbReference type="ChEBI" id="CHEBI:29035"/>
    </cofactor>
</comment>
<dbReference type="Proteomes" id="UP000193040">
    <property type="component" value="Unassembled WGS sequence"/>
</dbReference>
<protein>
    <recommendedName>
        <fullName evidence="5">R2-like ligand binding oxidase</fullName>
    </recommendedName>
    <alternativeName>
        <fullName evidence="11">Ribonucleotide reductase R2 subunit homolog</fullName>
    </alternativeName>
    <alternativeName>
        <fullName evidence="10">Ribonucleotide reductase small subunit homolog</fullName>
    </alternativeName>
</protein>
<evidence type="ECO:0000256" key="4">
    <source>
        <dbReference type="ARBA" id="ARBA00011738"/>
    </source>
</evidence>
<dbReference type="InterPro" id="IPR000358">
    <property type="entry name" value="RNR_small_fam"/>
</dbReference>
<dbReference type="InterPro" id="IPR012348">
    <property type="entry name" value="RNR-like"/>
</dbReference>
<evidence type="ECO:0000256" key="6">
    <source>
        <dbReference type="ARBA" id="ARBA00022723"/>
    </source>
</evidence>
<dbReference type="RefSeq" id="WP_084950617.1">
    <property type="nucleotide sequence ID" value="NZ_MZZM01000018.1"/>
</dbReference>
<evidence type="ECO:0000313" key="12">
    <source>
        <dbReference type="EMBL" id="ORJ59966.1"/>
    </source>
</evidence>
<evidence type="ECO:0000256" key="7">
    <source>
        <dbReference type="ARBA" id="ARBA00023002"/>
    </source>
</evidence>
<comment type="similarity">
    <text evidence="3">Belongs to the ribonucleoside diphosphate reductase small chain family. R2-like ligand binding oxidase subfamily.</text>
</comment>